<dbReference type="InterPro" id="IPR036259">
    <property type="entry name" value="MFS_trans_sf"/>
</dbReference>
<feature type="transmembrane region" description="Helical" evidence="1">
    <location>
        <begin position="278"/>
        <end position="301"/>
    </location>
</feature>
<feature type="transmembrane region" description="Helical" evidence="1">
    <location>
        <begin position="367"/>
        <end position="388"/>
    </location>
</feature>
<keyword evidence="1" id="KW-0472">Membrane</keyword>
<organism evidence="2 3">
    <name type="scientific">Candidatus Uhrbacteria bacterium GW2011_GWC1_41_20</name>
    <dbReference type="NCBI Taxonomy" id="1618983"/>
    <lineage>
        <taxon>Bacteria</taxon>
        <taxon>Candidatus Uhriibacteriota</taxon>
    </lineage>
</organism>
<feature type="transmembrane region" description="Helical" evidence="1">
    <location>
        <begin position="335"/>
        <end position="355"/>
    </location>
</feature>
<protein>
    <submittedName>
        <fullName evidence="2">Major facilitator superfamily</fullName>
    </submittedName>
</protein>
<dbReference type="SUPFAM" id="SSF103473">
    <property type="entry name" value="MFS general substrate transporter"/>
    <property type="match status" value="1"/>
</dbReference>
<feature type="transmembrane region" description="Helical" evidence="1">
    <location>
        <begin position="208"/>
        <end position="227"/>
    </location>
</feature>
<gene>
    <name evidence="2" type="ORF">UU50_C0029G0007</name>
</gene>
<dbReference type="PANTHER" id="PTHR23530:SF1">
    <property type="entry name" value="PERMEASE, MAJOR FACILITATOR SUPERFAMILY-RELATED"/>
    <property type="match status" value="1"/>
</dbReference>
<dbReference type="EMBL" id="LCAW01000029">
    <property type="protein sequence ID" value="KKR97509.1"/>
    <property type="molecule type" value="Genomic_DNA"/>
</dbReference>
<evidence type="ECO:0000313" key="2">
    <source>
        <dbReference type="EMBL" id="KKR97509.1"/>
    </source>
</evidence>
<comment type="caution">
    <text evidence="2">The sequence shown here is derived from an EMBL/GenBank/DDBJ whole genome shotgun (WGS) entry which is preliminary data.</text>
</comment>
<proteinExistence type="predicted"/>
<reference evidence="2 3" key="1">
    <citation type="journal article" date="2015" name="Nature">
        <title>rRNA introns, odd ribosomes, and small enigmatic genomes across a large radiation of phyla.</title>
        <authorList>
            <person name="Brown C.T."/>
            <person name="Hug L.A."/>
            <person name="Thomas B.C."/>
            <person name="Sharon I."/>
            <person name="Castelle C.J."/>
            <person name="Singh A."/>
            <person name="Wilkins M.J."/>
            <person name="Williams K.H."/>
            <person name="Banfield J.F."/>
        </authorList>
    </citation>
    <scope>NUCLEOTIDE SEQUENCE [LARGE SCALE GENOMIC DNA]</scope>
</reference>
<dbReference type="Gene3D" id="1.20.1250.20">
    <property type="entry name" value="MFS general substrate transporter like domains"/>
    <property type="match status" value="1"/>
</dbReference>
<dbReference type="Pfam" id="PF07690">
    <property type="entry name" value="MFS_1"/>
    <property type="match status" value="1"/>
</dbReference>
<dbReference type="InterPro" id="IPR011701">
    <property type="entry name" value="MFS"/>
</dbReference>
<feature type="transmembrane region" description="Helical" evidence="1">
    <location>
        <begin position="36"/>
        <end position="55"/>
    </location>
</feature>
<feature type="transmembrane region" description="Helical" evidence="1">
    <location>
        <begin position="93"/>
        <end position="116"/>
    </location>
</feature>
<dbReference type="InterPro" id="IPR053160">
    <property type="entry name" value="MFS_DHA3_Transporter"/>
</dbReference>
<dbReference type="PANTHER" id="PTHR23530">
    <property type="entry name" value="TRANSPORT PROTEIN-RELATED"/>
    <property type="match status" value="1"/>
</dbReference>
<dbReference type="GO" id="GO:0022857">
    <property type="term" value="F:transmembrane transporter activity"/>
    <property type="evidence" value="ECO:0007669"/>
    <property type="project" value="InterPro"/>
</dbReference>
<dbReference type="AlphaFoldDB" id="A0A0G0V968"/>
<feature type="transmembrane region" description="Helical" evidence="1">
    <location>
        <begin position="239"/>
        <end position="257"/>
    </location>
</feature>
<sequence>MRSTKAFYIFTFLIRVGMGSVSSLYVLYLLDLGLSYSQVLTINIAYFVLIIFFELPTGMLADGRGRGYSIIAGAVFTSLSGIAYFMATGMWGALVAEGLCAIGVAFFSGALTAWIADAPDRKISLQHVYANRTIAEGAGTIIGTLIGVYLASLADRSFGFLALAGGYALATLFAWLFMRGNEPEHSIGEFEALRNAVDYLRSSASMRWALGVQMASGIFGAYNLFWTPLLITKFSQVELGWIWIIMYVSIVISGWYVRHQSKDQDGARNHLTIRTLRSLLLVAISMGLVWTVNNGIVWVVLLTFHEIGRGMFAPYLDTYVNERVPSAFRATYGSLQSFLGLFGMVIAEGAVYLVYQWVDSDASTIPWLWLGASIALAGAVALLCQFRPKA</sequence>
<dbReference type="Proteomes" id="UP000033930">
    <property type="component" value="Unassembled WGS sequence"/>
</dbReference>
<keyword evidence="1" id="KW-0812">Transmembrane</keyword>
<evidence type="ECO:0000256" key="1">
    <source>
        <dbReference type="SAM" id="Phobius"/>
    </source>
</evidence>
<feature type="transmembrane region" description="Helical" evidence="1">
    <location>
        <begin position="67"/>
        <end position="87"/>
    </location>
</feature>
<name>A0A0G0V968_9BACT</name>
<accession>A0A0G0V968</accession>
<feature type="transmembrane region" description="Helical" evidence="1">
    <location>
        <begin position="128"/>
        <end position="151"/>
    </location>
</feature>
<keyword evidence="1" id="KW-1133">Transmembrane helix</keyword>
<evidence type="ECO:0000313" key="3">
    <source>
        <dbReference type="Proteomes" id="UP000033930"/>
    </source>
</evidence>
<feature type="transmembrane region" description="Helical" evidence="1">
    <location>
        <begin position="157"/>
        <end position="177"/>
    </location>
</feature>
<feature type="transmembrane region" description="Helical" evidence="1">
    <location>
        <begin position="7"/>
        <end position="30"/>
    </location>
</feature>